<evidence type="ECO:0000313" key="1">
    <source>
        <dbReference type="EMBL" id="KAJ9061014.1"/>
    </source>
</evidence>
<protein>
    <submittedName>
        <fullName evidence="1">Uncharacterized protein</fullName>
    </submittedName>
</protein>
<evidence type="ECO:0000313" key="2">
    <source>
        <dbReference type="Proteomes" id="UP001165960"/>
    </source>
</evidence>
<accession>A0ACC2SF26</accession>
<dbReference type="EMBL" id="QTSX02005107">
    <property type="protein sequence ID" value="KAJ9061014.1"/>
    <property type="molecule type" value="Genomic_DNA"/>
</dbReference>
<comment type="caution">
    <text evidence="1">The sequence shown here is derived from an EMBL/GenBank/DDBJ whole genome shotgun (WGS) entry which is preliminary data.</text>
</comment>
<gene>
    <name evidence="1" type="ORF">DSO57_1024899</name>
</gene>
<sequence>MYYGSFEEAGSKSHLSRPRSRFVDPPQLNLPQSTGNSIRSRSPRDSIDFSNSTIPLSSDEAAKVVRKHLVLPGRNKNVETSSMNSSSSGSLLQRQLEPSNSALALQGGAITREIYRWQFAHESSVRMKRSNSFPGLMDQEPDDSSDRYNAHEILLPGGFRRHFVQQKAYAEGRTPNLITRSFIDFLALYGHFAGEDYPSDEDEDVSEQDSENASINHPLNGSGFSSPLLNEASPLLPVERRKAIHQTPATSSKVLFLLIKSFLGAGVLFLPRAFYNGGMILSSIIVVAVSLVGLYSLMLLIECHRLLGGSYAEIANRLYGKHARYIISASVLFSQFGYCIAYTIFVAKNIHELILSFSNCKLKPSEEFLIFAQLIIYIPMSMVRKIKYFSMAAFFGDIFIISGLSYLYYFDINELIHASVKQIDNFNPAGIALMAGTAIFAFEGVGLVLPIAESMEEPRRFPRLLGIALLFSTFVLLTVGSLSYAAFGEKVDVVVLRNLPAAEPMSQTIRLIYSLAVSFAVPLQLFPAIRILEMCLFPRASGKAAPGVKWKKNFFRTLLALTLATLAYGGARHLEKLVAFFGAIFCLPLYFIFPALLHRKALKSLPSAYLHSAPVSISNSPYQTTVDFLMILLGAGLSLALSFFIWHSPPSMQAPLDFCNGTSP</sequence>
<organism evidence="1 2">
    <name type="scientific">Entomophthora muscae</name>
    <dbReference type="NCBI Taxonomy" id="34485"/>
    <lineage>
        <taxon>Eukaryota</taxon>
        <taxon>Fungi</taxon>
        <taxon>Fungi incertae sedis</taxon>
        <taxon>Zoopagomycota</taxon>
        <taxon>Entomophthoromycotina</taxon>
        <taxon>Entomophthoromycetes</taxon>
        <taxon>Entomophthorales</taxon>
        <taxon>Entomophthoraceae</taxon>
        <taxon>Entomophthora</taxon>
    </lineage>
</organism>
<keyword evidence="2" id="KW-1185">Reference proteome</keyword>
<dbReference type="Proteomes" id="UP001165960">
    <property type="component" value="Unassembled WGS sequence"/>
</dbReference>
<name>A0ACC2SF26_9FUNG</name>
<reference evidence="1" key="1">
    <citation type="submission" date="2022-04" db="EMBL/GenBank/DDBJ databases">
        <title>Genome of the entomopathogenic fungus Entomophthora muscae.</title>
        <authorList>
            <person name="Elya C."/>
            <person name="Lovett B.R."/>
            <person name="Lee E."/>
            <person name="Macias A.M."/>
            <person name="Hajek A.E."/>
            <person name="De Bivort B.L."/>
            <person name="Kasson M.T."/>
            <person name="De Fine Licht H.H."/>
            <person name="Stajich J.E."/>
        </authorList>
    </citation>
    <scope>NUCLEOTIDE SEQUENCE</scope>
    <source>
        <strain evidence="1">Berkeley</strain>
    </source>
</reference>
<proteinExistence type="predicted"/>